<evidence type="ECO:0000256" key="8">
    <source>
        <dbReference type="RuleBase" id="RU000612"/>
    </source>
</evidence>
<dbReference type="PANTHER" id="PTHR11469">
    <property type="entry name" value="GLUCOSE-6-PHOSPHATE ISOMERASE"/>
    <property type="match status" value="1"/>
</dbReference>
<organism evidence="9 10">
    <name type="scientific">Pectobacterium betavasculorum</name>
    <dbReference type="NCBI Taxonomy" id="55207"/>
    <lineage>
        <taxon>Bacteria</taxon>
        <taxon>Pseudomonadati</taxon>
        <taxon>Pseudomonadota</taxon>
        <taxon>Gammaproteobacteria</taxon>
        <taxon>Enterobacterales</taxon>
        <taxon>Pectobacteriaceae</taxon>
        <taxon>Pectobacterium</taxon>
    </lineage>
</organism>
<evidence type="ECO:0000256" key="5">
    <source>
        <dbReference type="ARBA" id="ARBA00023235"/>
    </source>
</evidence>
<dbReference type="EC" id="5.3.1.9" evidence="7"/>
<evidence type="ECO:0000256" key="3">
    <source>
        <dbReference type="ARBA" id="ARBA00022432"/>
    </source>
</evidence>
<name>A0ABR4UUA9_9GAMM</name>
<feature type="active site" evidence="7">
    <location>
        <position position="386"/>
    </location>
</feature>
<feature type="active site" description="Proton donor" evidence="7">
    <location>
        <position position="355"/>
    </location>
</feature>
<dbReference type="PRINTS" id="PR00662">
    <property type="entry name" value="G6PISOMERASE"/>
</dbReference>
<evidence type="ECO:0000256" key="2">
    <source>
        <dbReference type="ARBA" id="ARBA00006604"/>
    </source>
</evidence>
<comment type="subcellular location">
    <subcellularLocation>
        <location evidence="7">Cytoplasm</location>
    </subcellularLocation>
</comment>
<dbReference type="CDD" id="cd05015">
    <property type="entry name" value="SIS_PGI_1"/>
    <property type="match status" value="1"/>
</dbReference>
<comment type="caution">
    <text evidence="9">The sequence shown here is derived from an EMBL/GenBank/DDBJ whole genome shotgun (WGS) entry which is preliminary data.</text>
</comment>
<dbReference type="CDD" id="cd05016">
    <property type="entry name" value="SIS_PGI_2"/>
    <property type="match status" value="1"/>
</dbReference>
<dbReference type="InterPro" id="IPR035482">
    <property type="entry name" value="SIS_PGI_2"/>
</dbReference>
<dbReference type="GO" id="GO:0004347">
    <property type="term" value="F:glucose-6-phosphate isomerase activity"/>
    <property type="evidence" value="ECO:0007669"/>
    <property type="project" value="UniProtKB-EC"/>
</dbReference>
<dbReference type="PROSITE" id="PS00765">
    <property type="entry name" value="P_GLUCOSE_ISOMERASE_1"/>
    <property type="match status" value="1"/>
</dbReference>
<comment type="pathway">
    <text evidence="7">Carbohydrate biosynthesis; gluconeogenesis.</text>
</comment>
<dbReference type="RefSeq" id="WP_039308809.1">
    <property type="nucleotide sequence ID" value="NZ_JQHL01000024.1"/>
</dbReference>
<evidence type="ECO:0000313" key="9">
    <source>
        <dbReference type="EMBL" id="KFX12860.1"/>
    </source>
</evidence>
<keyword evidence="10" id="KW-1185">Reference proteome</keyword>
<dbReference type="InterPro" id="IPR035476">
    <property type="entry name" value="SIS_PGI_1"/>
</dbReference>
<protein>
    <recommendedName>
        <fullName evidence="7">Glucose-6-phosphate isomerase</fullName>
        <shortName evidence="7">GPI</shortName>
        <ecNumber evidence="7">5.3.1.9</ecNumber>
    </recommendedName>
    <alternativeName>
        <fullName evidence="7">Phosphoglucose isomerase</fullName>
        <shortName evidence="7">PGI</shortName>
    </alternativeName>
    <alternativeName>
        <fullName evidence="7">Phosphohexose isomerase</fullName>
        <shortName evidence="7">PHI</shortName>
    </alternativeName>
</protein>
<dbReference type="HAMAP" id="MF_00473">
    <property type="entry name" value="G6P_isomerase"/>
    <property type="match status" value="1"/>
</dbReference>
<dbReference type="Proteomes" id="UP000032869">
    <property type="component" value="Unassembled WGS sequence"/>
</dbReference>
<dbReference type="Pfam" id="PF00342">
    <property type="entry name" value="PGI"/>
    <property type="match status" value="1"/>
</dbReference>
<keyword evidence="5 7" id="KW-0413">Isomerase</keyword>
<dbReference type="InterPro" id="IPR018189">
    <property type="entry name" value="Phosphoglucose_isomerase_CS"/>
</dbReference>
<dbReference type="InterPro" id="IPR023096">
    <property type="entry name" value="G6P_Isomerase_C"/>
</dbReference>
<feature type="active site" evidence="7">
    <location>
        <position position="514"/>
    </location>
</feature>
<dbReference type="InterPro" id="IPR001672">
    <property type="entry name" value="G6P_Isomerase"/>
</dbReference>
<dbReference type="Gene3D" id="3.40.50.10490">
    <property type="entry name" value="Glucose-6-phosphate isomerase like protein, domain 1"/>
    <property type="match status" value="2"/>
</dbReference>
<comment type="function">
    <text evidence="7">Catalyzes the reversible isomerization of glucose-6-phosphate to fructose-6-phosphate.</text>
</comment>
<dbReference type="SUPFAM" id="SSF53697">
    <property type="entry name" value="SIS domain"/>
    <property type="match status" value="1"/>
</dbReference>
<gene>
    <name evidence="7 9" type="primary">pgi</name>
    <name evidence="9" type="ORF">JV35_20200</name>
</gene>
<keyword evidence="3 7" id="KW-0312">Gluconeogenesis</keyword>
<evidence type="ECO:0000256" key="4">
    <source>
        <dbReference type="ARBA" id="ARBA00023152"/>
    </source>
</evidence>
<proteinExistence type="inferred from homology"/>
<comment type="catalytic activity">
    <reaction evidence="6 7 8">
        <text>alpha-D-glucose 6-phosphate = beta-D-fructose 6-phosphate</text>
        <dbReference type="Rhea" id="RHEA:11816"/>
        <dbReference type="ChEBI" id="CHEBI:57634"/>
        <dbReference type="ChEBI" id="CHEBI:58225"/>
        <dbReference type="EC" id="5.3.1.9"/>
    </reaction>
</comment>
<reference evidence="9 10" key="1">
    <citation type="submission" date="2014-08" db="EMBL/GenBank/DDBJ databases">
        <title>Genome sequences of NCPPB Pectobacterium isolates.</title>
        <authorList>
            <person name="Glover R.H."/>
            <person name="Sapp M."/>
            <person name="Elphinstone J."/>
        </authorList>
    </citation>
    <scope>NUCLEOTIDE SEQUENCE [LARGE SCALE GENOMIC DNA]</scope>
    <source>
        <strain evidence="9 10">NCPPB 2793</strain>
    </source>
</reference>
<dbReference type="EMBL" id="JQHL01000024">
    <property type="protein sequence ID" value="KFX12860.1"/>
    <property type="molecule type" value="Genomic_DNA"/>
</dbReference>
<comment type="pathway">
    <text evidence="1 7 8">Carbohydrate degradation; glycolysis; D-glyceraldehyde 3-phosphate and glycerone phosphate from D-glucose: step 2/4.</text>
</comment>
<evidence type="ECO:0000256" key="6">
    <source>
        <dbReference type="ARBA" id="ARBA00029321"/>
    </source>
</evidence>
<dbReference type="PROSITE" id="PS51463">
    <property type="entry name" value="P_GLUCOSE_ISOMERASE_3"/>
    <property type="match status" value="1"/>
</dbReference>
<keyword evidence="7" id="KW-0963">Cytoplasm</keyword>
<keyword evidence="4 7" id="KW-0324">Glycolysis</keyword>
<evidence type="ECO:0000256" key="7">
    <source>
        <dbReference type="HAMAP-Rule" id="MF_00473"/>
    </source>
</evidence>
<evidence type="ECO:0000313" key="10">
    <source>
        <dbReference type="Proteomes" id="UP000032869"/>
    </source>
</evidence>
<sequence length="549" mass="61168">MKNINPSQTAAWQALQTHFDALKDVQISELFAQDSDRFAHFSATFDDQMLVDYSKNRITAETMEKLHALARETDLSAAIQSMFAGEKINRTEDRAVLHVALRNRSNTPILVDGKDVMPEVNAVLAKMKNFSERVIGGEWKGYTGKTITDVVNIGIGGSDLGPFMVTEALKPYKNHLNMHFVSNVDGTHIAETLKPLNPETTLFLVASKTFTTQETMTNAHSARDWFLKTAQDEKHVAKHFAALSTNAKAVGEFGIDTNNMFEFWDWVGGRYSLWSAIGLSIILSLGFENFEKLLSGAHAMDKHFASTPAEKNLPVLLALIGIWYNNFFGAETEAILPYDQYMHRFAAYFQQGNMESNGKSADRSGNPVDYQTGPIIWGEPGTNGQHAFYQLIHQGTKLVPCDFIAPAVSHNPLSDHHSKLLSNFFAQTEALAFGKSRDVVEAEFAAAGKSAKEVEHVAPFKVFEGNRPTNSILLREITPYSLGALIALYEHKIFTQGAILNIFTFDQWGVELGKQLANRILPELENDSTIDSHDSSTNGLINRFKAWRR</sequence>
<comment type="similarity">
    <text evidence="2 7 8">Belongs to the GPI family.</text>
</comment>
<dbReference type="InterPro" id="IPR046348">
    <property type="entry name" value="SIS_dom_sf"/>
</dbReference>
<dbReference type="NCBIfam" id="NF001211">
    <property type="entry name" value="PRK00179.1"/>
    <property type="match status" value="1"/>
</dbReference>
<dbReference type="PANTHER" id="PTHR11469:SF1">
    <property type="entry name" value="GLUCOSE-6-PHOSPHATE ISOMERASE"/>
    <property type="match status" value="1"/>
</dbReference>
<dbReference type="Gene3D" id="1.10.1390.10">
    <property type="match status" value="1"/>
</dbReference>
<evidence type="ECO:0000256" key="1">
    <source>
        <dbReference type="ARBA" id="ARBA00004926"/>
    </source>
</evidence>
<accession>A0ABR4UUA9</accession>
<dbReference type="PROSITE" id="PS00174">
    <property type="entry name" value="P_GLUCOSE_ISOMERASE_2"/>
    <property type="match status" value="1"/>
</dbReference>